<keyword evidence="10 11" id="KW-0496">Mitochondrion</keyword>
<comment type="similarity">
    <text evidence="2 10">Belongs to the complex I subunit 4L family.</text>
</comment>
<protein>
    <recommendedName>
        <fullName evidence="3 10">NADH-ubiquinone oxidoreductase chain 4L</fullName>
        <ecNumber evidence="10">7.1.1.2</ecNumber>
    </recommendedName>
</protein>
<comment type="function">
    <text evidence="10">Core subunit of the mitochondrial membrane respiratory chain NADH dehydrogenase (Complex I) which catalyzes electron transfer from NADH through the respiratory chain, using ubiquinone as an electron acceptor.</text>
</comment>
<keyword evidence="7 10" id="KW-1133">Transmembrane helix</keyword>
<accession>A0A0K0KN02</accession>
<keyword evidence="10" id="KW-0249">Electron transport</keyword>
<keyword evidence="4 10" id="KW-0813">Transport</keyword>
<keyword evidence="5 10" id="KW-0812">Transmembrane</keyword>
<keyword evidence="9 10" id="KW-0472">Membrane</keyword>
<keyword evidence="10" id="KW-0679">Respiratory chain</keyword>
<geneLocation type="mitochondrion" evidence="11"/>
<comment type="subcellular location">
    <subcellularLocation>
        <location evidence="1">Membrane</location>
        <topology evidence="1">Multi-pass membrane protein</topology>
    </subcellularLocation>
    <subcellularLocation>
        <location evidence="10">Mitochondrion inner membrane</location>
        <topology evidence="10">Multi-pass membrane protein</topology>
    </subcellularLocation>
</comment>
<keyword evidence="8 10" id="KW-0520">NAD</keyword>
<keyword evidence="10" id="KW-0999">Mitochondrion inner membrane</keyword>
<dbReference type="EC" id="7.1.1.2" evidence="10"/>
<dbReference type="EMBL" id="KJ634155">
    <property type="protein sequence ID" value="AIL24452.1"/>
    <property type="molecule type" value="Genomic_DNA"/>
</dbReference>
<evidence type="ECO:0000256" key="2">
    <source>
        <dbReference type="ARBA" id="ARBA00010519"/>
    </source>
</evidence>
<reference evidence="11" key="1">
    <citation type="submission" date="2014-03" db="EMBL/GenBank/DDBJ databases">
        <title>Mitochondrial genome evolution in two species of glass sponges.</title>
        <authorList>
            <person name="Kahn A.S."/>
            <person name="Geller J.B."/>
        </authorList>
    </citation>
    <scope>NUCLEOTIDE SEQUENCE</scope>
</reference>
<dbReference type="Gene3D" id="1.10.287.3510">
    <property type="match status" value="1"/>
</dbReference>
<dbReference type="GO" id="GO:0030964">
    <property type="term" value="C:NADH dehydrogenase complex"/>
    <property type="evidence" value="ECO:0007669"/>
    <property type="project" value="TreeGrafter"/>
</dbReference>
<dbReference type="GO" id="GO:0042773">
    <property type="term" value="P:ATP synthesis coupled electron transport"/>
    <property type="evidence" value="ECO:0007669"/>
    <property type="project" value="UniProtKB-UniRule"/>
</dbReference>
<evidence type="ECO:0000256" key="4">
    <source>
        <dbReference type="ARBA" id="ARBA00022448"/>
    </source>
</evidence>
<dbReference type="GO" id="GO:0016651">
    <property type="term" value="F:oxidoreductase activity, acting on NAD(P)H"/>
    <property type="evidence" value="ECO:0007669"/>
    <property type="project" value="InterPro"/>
</dbReference>
<keyword evidence="10" id="KW-0830">Ubiquinone</keyword>
<dbReference type="PANTHER" id="PTHR11434:SF16">
    <property type="entry name" value="NADH-UBIQUINONE OXIDOREDUCTASE CHAIN 4L"/>
    <property type="match status" value="1"/>
</dbReference>
<feature type="transmembrane region" description="Helical" evidence="10">
    <location>
        <begin position="29"/>
        <end position="49"/>
    </location>
</feature>
<evidence type="ECO:0000256" key="8">
    <source>
        <dbReference type="ARBA" id="ARBA00023027"/>
    </source>
</evidence>
<evidence type="ECO:0000256" key="7">
    <source>
        <dbReference type="ARBA" id="ARBA00022989"/>
    </source>
</evidence>
<evidence type="ECO:0000256" key="5">
    <source>
        <dbReference type="ARBA" id="ARBA00022692"/>
    </source>
</evidence>
<keyword evidence="6 10" id="KW-1278">Translocase</keyword>
<evidence type="ECO:0000313" key="11">
    <source>
        <dbReference type="EMBL" id="AIL24452.1"/>
    </source>
</evidence>
<organism evidence="11">
    <name type="scientific">Bathydorus laniger</name>
    <dbReference type="NCBI Taxonomy" id="1503680"/>
    <lineage>
        <taxon>Eukaryota</taxon>
        <taxon>Metazoa</taxon>
        <taxon>Porifera</taxon>
        <taxon>Hexactinellida</taxon>
        <taxon>Hexasterophora</taxon>
        <taxon>Lyssacinosida</taxon>
        <taxon>Rossellidae</taxon>
        <taxon>Bathydorus</taxon>
    </lineage>
</organism>
<evidence type="ECO:0000256" key="9">
    <source>
        <dbReference type="ARBA" id="ARBA00023136"/>
    </source>
</evidence>
<dbReference type="Pfam" id="PF00420">
    <property type="entry name" value="Oxidored_q2"/>
    <property type="match status" value="1"/>
</dbReference>
<dbReference type="GO" id="GO:0005743">
    <property type="term" value="C:mitochondrial inner membrane"/>
    <property type="evidence" value="ECO:0007669"/>
    <property type="project" value="UniProtKB-SubCell"/>
</dbReference>
<proteinExistence type="inferred from homology"/>
<evidence type="ECO:0000256" key="1">
    <source>
        <dbReference type="ARBA" id="ARBA00004141"/>
    </source>
</evidence>
<name>A0A0K0KN02_9METZ</name>
<sequence length="100" mass="11506">MTHELISTTRILIILIRIYSIIINFRNLIIVLITIEIILLALCLILRTYTESLLLTFRTIIILQILTIAAAETAIGLRILITYYRIRGTITLKSLRLLRG</sequence>
<dbReference type="GO" id="GO:0008137">
    <property type="term" value="F:NADH dehydrogenase (ubiquinone) activity"/>
    <property type="evidence" value="ECO:0007669"/>
    <property type="project" value="UniProtKB-EC"/>
</dbReference>
<dbReference type="AlphaFoldDB" id="A0A0K0KN02"/>
<evidence type="ECO:0000256" key="3">
    <source>
        <dbReference type="ARBA" id="ARBA00016612"/>
    </source>
</evidence>
<dbReference type="InterPro" id="IPR001133">
    <property type="entry name" value="NADH_UbQ_OxRdtase_chain4L/K"/>
</dbReference>
<feature type="transmembrane region" description="Helical" evidence="10">
    <location>
        <begin position="61"/>
        <end position="86"/>
    </location>
</feature>
<comment type="catalytic activity">
    <reaction evidence="10">
        <text>a ubiquinone + NADH + 5 H(+)(in) = a ubiquinol + NAD(+) + 4 H(+)(out)</text>
        <dbReference type="Rhea" id="RHEA:29091"/>
        <dbReference type="Rhea" id="RHEA-COMP:9565"/>
        <dbReference type="Rhea" id="RHEA-COMP:9566"/>
        <dbReference type="ChEBI" id="CHEBI:15378"/>
        <dbReference type="ChEBI" id="CHEBI:16389"/>
        <dbReference type="ChEBI" id="CHEBI:17976"/>
        <dbReference type="ChEBI" id="CHEBI:57540"/>
        <dbReference type="ChEBI" id="CHEBI:57945"/>
        <dbReference type="EC" id="7.1.1.2"/>
    </reaction>
</comment>
<evidence type="ECO:0000256" key="6">
    <source>
        <dbReference type="ARBA" id="ARBA00022967"/>
    </source>
</evidence>
<dbReference type="PANTHER" id="PTHR11434">
    <property type="entry name" value="NADH-UBIQUINONE OXIDOREDUCTASE SUBUNIT ND4L"/>
    <property type="match status" value="1"/>
</dbReference>
<dbReference type="InterPro" id="IPR039428">
    <property type="entry name" value="NUOK/Mnh_C1-like"/>
</dbReference>
<evidence type="ECO:0000256" key="10">
    <source>
        <dbReference type="RuleBase" id="RU004419"/>
    </source>
</evidence>